<proteinExistence type="inferred from homology"/>
<dbReference type="InterPro" id="IPR000863">
    <property type="entry name" value="Sulfotransferase_dom"/>
</dbReference>
<accession>A0AAN9AIE6</accession>
<dbReference type="Pfam" id="PF00685">
    <property type="entry name" value="Sulfotransfer_1"/>
    <property type="match status" value="1"/>
</dbReference>
<dbReference type="InterPro" id="IPR027417">
    <property type="entry name" value="P-loop_NTPase"/>
</dbReference>
<reference evidence="5 6" key="1">
    <citation type="submission" date="2024-02" db="EMBL/GenBank/DDBJ databases">
        <title>Chromosome-scale genome assembly of the rough periwinkle Littorina saxatilis.</title>
        <authorList>
            <person name="De Jode A."/>
            <person name="Faria R."/>
            <person name="Formenti G."/>
            <person name="Sims Y."/>
            <person name="Smith T.P."/>
            <person name="Tracey A."/>
            <person name="Wood J.M.D."/>
            <person name="Zagrodzka Z.B."/>
            <person name="Johannesson K."/>
            <person name="Butlin R.K."/>
            <person name="Leder E.H."/>
        </authorList>
    </citation>
    <scope>NUCLEOTIDE SEQUENCE [LARGE SCALE GENOMIC DNA]</scope>
    <source>
        <strain evidence="5">Snail1</strain>
        <tissue evidence="5">Muscle</tissue>
    </source>
</reference>
<gene>
    <name evidence="5" type="ORF">V1264_021531</name>
</gene>
<name>A0AAN9AIE6_9CAEN</name>
<dbReference type="AlphaFoldDB" id="A0AAN9AIE6"/>
<evidence type="ECO:0000259" key="4">
    <source>
        <dbReference type="Pfam" id="PF00685"/>
    </source>
</evidence>
<comment type="similarity">
    <text evidence="1">Belongs to the sulfotransferase 1 family.</text>
</comment>
<protein>
    <recommendedName>
        <fullName evidence="4">Sulfotransferase domain-containing protein</fullName>
    </recommendedName>
</protein>
<evidence type="ECO:0000256" key="2">
    <source>
        <dbReference type="ARBA" id="ARBA00022679"/>
    </source>
</evidence>
<organism evidence="5 6">
    <name type="scientific">Littorina saxatilis</name>
    <dbReference type="NCBI Taxonomy" id="31220"/>
    <lineage>
        <taxon>Eukaryota</taxon>
        <taxon>Metazoa</taxon>
        <taxon>Spiralia</taxon>
        <taxon>Lophotrochozoa</taxon>
        <taxon>Mollusca</taxon>
        <taxon>Gastropoda</taxon>
        <taxon>Caenogastropoda</taxon>
        <taxon>Littorinimorpha</taxon>
        <taxon>Littorinoidea</taxon>
        <taxon>Littorinidae</taxon>
        <taxon>Littorina</taxon>
    </lineage>
</organism>
<keyword evidence="6" id="KW-1185">Reference proteome</keyword>
<dbReference type="Proteomes" id="UP001374579">
    <property type="component" value="Unassembled WGS sequence"/>
</dbReference>
<dbReference type="SUPFAM" id="SSF52540">
    <property type="entry name" value="P-loop containing nucleoside triphosphate hydrolases"/>
    <property type="match status" value="1"/>
</dbReference>
<dbReference type="GO" id="GO:0008146">
    <property type="term" value="F:sulfotransferase activity"/>
    <property type="evidence" value="ECO:0007669"/>
    <property type="project" value="InterPro"/>
</dbReference>
<keyword evidence="2" id="KW-0808">Transferase</keyword>
<dbReference type="PANTHER" id="PTHR11783">
    <property type="entry name" value="SULFOTRANSFERASE SULT"/>
    <property type="match status" value="1"/>
</dbReference>
<dbReference type="Gene3D" id="3.40.50.300">
    <property type="entry name" value="P-loop containing nucleotide triphosphate hydrolases"/>
    <property type="match status" value="1"/>
</dbReference>
<dbReference type="EMBL" id="JBAMIC010004070">
    <property type="protein sequence ID" value="KAK7087487.1"/>
    <property type="molecule type" value="Genomic_DNA"/>
</dbReference>
<sequence length="344" mass="39220">MSAPTPDDTSKMRCTETDDSTNQKNAGTDDASKDSTLAAGGKEKGALDTEEDATTGIRGEIVVVNGEKFHKLPLSISTEEHLNNLKNMRMRHDDIIIAAFPKSGTHWLWEVVHMLTSGKVEYESRAKEHLMLEFNEVEHFDVMPSPRIINTHFLLRYLSQETDSKKARVLHVLRNPKDIAVSFYYHLQRSRGIKSMTFSEFAQQFMQGGSLPGNFLDYFAYLPEMEKWQKEHPDVPFMNIYFEDMKKHPAEEIKRTAKFLGLEPSDSLCADIAEACSFNKLKTADESKHNPVKHLFKDSKPEFYRKGEIGDWKNHFTVALSEHFDAVIADKLKGCVCASKFTYA</sequence>
<feature type="region of interest" description="Disordered" evidence="3">
    <location>
        <begin position="1"/>
        <end position="52"/>
    </location>
</feature>
<evidence type="ECO:0000313" key="6">
    <source>
        <dbReference type="Proteomes" id="UP001374579"/>
    </source>
</evidence>
<evidence type="ECO:0000256" key="1">
    <source>
        <dbReference type="ARBA" id="ARBA00005771"/>
    </source>
</evidence>
<feature type="domain" description="Sulfotransferase" evidence="4">
    <location>
        <begin position="93"/>
        <end position="335"/>
    </location>
</feature>
<evidence type="ECO:0000313" key="5">
    <source>
        <dbReference type="EMBL" id="KAK7087487.1"/>
    </source>
</evidence>
<evidence type="ECO:0000256" key="3">
    <source>
        <dbReference type="SAM" id="MobiDB-lite"/>
    </source>
</evidence>
<comment type="caution">
    <text evidence="5">The sequence shown here is derived from an EMBL/GenBank/DDBJ whole genome shotgun (WGS) entry which is preliminary data.</text>
</comment>